<feature type="transmembrane region" description="Helical" evidence="1">
    <location>
        <begin position="12"/>
        <end position="36"/>
    </location>
</feature>
<reference evidence="2 3" key="1">
    <citation type="submission" date="2018-03" db="EMBL/GenBank/DDBJ databases">
        <authorList>
            <person name="Bollivar B.D."/>
            <person name="Caliva C.M."/>
            <person name="Canter J.A."/>
            <person name="Champney C.A."/>
            <person name="Czaja L.M."/>
            <person name="Gibson A.J."/>
            <person name="Lancaster N.T."/>
            <person name="Miller B.M."/>
            <person name="Murphy J.P."/>
            <person name="Thompson S."/>
            <person name="Zimmer Z.J."/>
            <person name="Bollivar D.W."/>
            <person name="Bowman C.A."/>
            <person name="Russell D.A."/>
            <person name="Pope W.H."/>
            <person name="Jacobs-Sera D."/>
            <person name="Hatfull G.F."/>
        </authorList>
    </citation>
    <scope>NUCLEOTIDE SEQUENCE [LARGE SCALE GENOMIC DNA]</scope>
</reference>
<keyword evidence="1" id="KW-1133">Transmembrane helix</keyword>
<feature type="transmembrane region" description="Helical" evidence="1">
    <location>
        <begin position="42"/>
        <end position="63"/>
    </location>
</feature>
<gene>
    <name evidence="2" type="primary">69</name>
    <name evidence="2" type="ORF">SEA_SUPERAWESOME_69</name>
</gene>
<protein>
    <submittedName>
        <fullName evidence="2">Uncharacterized protein</fullName>
    </submittedName>
</protein>
<organism evidence="2 3">
    <name type="scientific">Mycobacterium phage SuperAwesome</name>
    <dbReference type="NCBI Taxonomy" id="2126817"/>
    <lineage>
        <taxon>Viruses</taxon>
        <taxon>Duplodnaviria</taxon>
        <taxon>Heunggongvirae</taxon>
        <taxon>Uroviricota</taxon>
        <taxon>Caudoviricetes</taxon>
        <taxon>Gladiatorvirus</taxon>
        <taxon>Gladiatorvirus ericB</taxon>
    </lineage>
</organism>
<keyword evidence="1" id="KW-0812">Transmembrane</keyword>
<accession>A0A2P1N2F9</accession>
<dbReference type="InterPro" id="IPR019396">
    <property type="entry name" value="TM_Fragile-X-F-assoc"/>
</dbReference>
<sequence>MTPTTESSAMQIGIGTILFIVFLTLKLTDTIDWSWWWISAPLWIPAGIVAAAYTLAALLTYTANKLDK</sequence>
<keyword evidence="1" id="KW-0472">Membrane</keyword>
<proteinExistence type="predicted"/>
<dbReference type="Pfam" id="PF10269">
    <property type="entry name" value="Tmemb_185A"/>
    <property type="match status" value="1"/>
</dbReference>
<dbReference type="EMBL" id="MH020240">
    <property type="protein sequence ID" value="AVP42189.1"/>
    <property type="molecule type" value="Genomic_DNA"/>
</dbReference>
<evidence type="ECO:0000256" key="1">
    <source>
        <dbReference type="SAM" id="Phobius"/>
    </source>
</evidence>
<evidence type="ECO:0000313" key="2">
    <source>
        <dbReference type="EMBL" id="AVP42189.1"/>
    </source>
</evidence>
<evidence type="ECO:0000313" key="3">
    <source>
        <dbReference type="Proteomes" id="UP000241327"/>
    </source>
</evidence>
<name>A0A2P1N2F9_9CAUD</name>
<dbReference type="Proteomes" id="UP000241327">
    <property type="component" value="Genome"/>
</dbReference>